<keyword evidence="5" id="KW-1185">Reference proteome</keyword>
<sequence>MFLCQSSGSAFRSKEQYLFGRMDMQLKLNSGDSAGTVTAYYVRIIDLGVSIFYLLNSEGPNHDEIDFEFLECSTTLENSAAMVYNNSWQTQDLNANDRRLLRWVQRYYMV</sequence>
<comment type="caution">
    <text evidence="4">The sequence shown here is derived from an EMBL/GenBank/DDBJ whole genome shotgun (WGS) entry which is preliminary data.</text>
</comment>
<evidence type="ECO:0000313" key="4">
    <source>
        <dbReference type="EMBL" id="MED6159288.1"/>
    </source>
</evidence>
<organism evidence="4 5">
    <name type="scientific">Stylosanthes scabra</name>
    <dbReference type="NCBI Taxonomy" id="79078"/>
    <lineage>
        <taxon>Eukaryota</taxon>
        <taxon>Viridiplantae</taxon>
        <taxon>Streptophyta</taxon>
        <taxon>Embryophyta</taxon>
        <taxon>Tracheophyta</taxon>
        <taxon>Spermatophyta</taxon>
        <taxon>Magnoliopsida</taxon>
        <taxon>eudicotyledons</taxon>
        <taxon>Gunneridae</taxon>
        <taxon>Pentapetalae</taxon>
        <taxon>rosids</taxon>
        <taxon>fabids</taxon>
        <taxon>Fabales</taxon>
        <taxon>Fabaceae</taxon>
        <taxon>Papilionoideae</taxon>
        <taxon>50 kb inversion clade</taxon>
        <taxon>dalbergioids sensu lato</taxon>
        <taxon>Dalbergieae</taxon>
        <taxon>Pterocarpus clade</taxon>
        <taxon>Stylosanthes</taxon>
    </lineage>
</organism>
<accession>A0ABU6UHY3</accession>
<proteinExistence type="predicted"/>
<evidence type="ECO:0000259" key="3">
    <source>
        <dbReference type="Pfam" id="PF00722"/>
    </source>
</evidence>
<evidence type="ECO:0000256" key="2">
    <source>
        <dbReference type="ARBA" id="ARBA00023295"/>
    </source>
</evidence>
<dbReference type="InterPro" id="IPR044791">
    <property type="entry name" value="Beta-glucanase/XTH"/>
</dbReference>
<dbReference type="Proteomes" id="UP001341840">
    <property type="component" value="Unassembled WGS sequence"/>
</dbReference>
<dbReference type="PANTHER" id="PTHR31062">
    <property type="entry name" value="XYLOGLUCAN ENDOTRANSGLUCOSYLASE/HYDROLASE PROTEIN 8-RELATED"/>
    <property type="match status" value="1"/>
</dbReference>
<feature type="domain" description="GH16" evidence="3">
    <location>
        <begin position="5"/>
        <end position="75"/>
    </location>
</feature>
<reference evidence="4 5" key="1">
    <citation type="journal article" date="2023" name="Plants (Basel)">
        <title>Bridging the Gap: Combining Genomics and Transcriptomics Approaches to Understand Stylosanthes scabra, an Orphan Legume from the Brazilian Caatinga.</title>
        <authorList>
            <person name="Ferreira-Neto J.R.C."/>
            <person name="da Silva M.D."/>
            <person name="Binneck E."/>
            <person name="de Melo N.F."/>
            <person name="da Silva R.H."/>
            <person name="de Melo A.L.T.M."/>
            <person name="Pandolfi V."/>
            <person name="Bustamante F.O."/>
            <person name="Brasileiro-Vidal A.C."/>
            <person name="Benko-Iseppon A.M."/>
        </authorList>
    </citation>
    <scope>NUCLEOTIDE SEQUENCE [LARGE SCALE GENOMIC DNA]</scope>
    <source>
        <tissue evidence="4">Leaves</tissue>
    </source>
</reference>
<evidence type="ECO:0000256" key="1">
    <source>
        <dbReference type="ARBA" id="ARBA00022801"/>
    </source>
</evidence>
<dbReference type="Gene3D" id="2.60.120.200">
    <property type="match status" value="1"/>
</dbReference>
<keyword evidence="1" id="KW-0378">Hydrolase</keyword>
<dbReference type="SUPFAM" id="SSF49899">
    <property type="entry name" value="Concanavalin A-like lectins/glucanases"/>
    <property type="match status" value="1"/>
</dbReference>
<evidence type="ECO:0000313" key="5">
    <source>
        <dbReference type="Proteomes" id="UP001341840"/>
    </source>
</evidence>
<name>A0ABU6UHY3_9FABA</name>
<dbReference type="EMBL" id="JASCZI010121053">
    <property type="protein sequence ID" value="MED6159288.1"/>
    <property type="molecule type" value="Genomic_DNA"/>
</dbReference>
<protein>
    <recommendedName>
        <fullName evidence="3">GH16 domain-containing protein</fullName>
    </recommendedName>
</protein>
<gene>
    <name evidence="4" type="ORF">PIB30_040972</name>
</gene>
<dbReference type="InterPro" id="IPR000757">
    <property type="entry name" value="Beta-glucanase-like"/>
</dbReference>
<dbReference type="Pfam" id="PF00722">
    <property type="entry name" value="Glyco_hydro_16"/>
    <property type="match status" value="1"/>
</dbReference>
<dbReference type="InterPro" id="IPR013320">
    <property type="entry name" value="ConA-like_dom_sf"/>
</dbReference>
<keyword evidence="2" id="KW-0326">Glycosidase</keyword>